<evidence type="ECO:0008006" key="18">
    <source>
        <dbReference type="Google" id="ProtNLM"/>
    </source>
</evidence>
<feature type="signal peptide" evidence="15">
    <location>
        <begin position="1"/>
        <end position="21"/>
    </location>
</feature>
<dbReference type="InterPro" id="IPR036396">
    <property type="entry name" value="Cyt_P450_sf"/>
</dbReference>
<keyword evidence="5 13" id="KW-0349">Heme</keyword>
<feature type="chain" id="PRO_5042259695" description="Cytochrome P450" evidence="15">
    <location>
        <begin position="22"/>
        <end position="482"/>
    </location>
</feature>
<evidence type="ECO:0000256" key="8">
    <source>
        <dbReference type="ARBA" id="ARBA00022989"/>
    </source>
</evidence>
<evidence type="ECO:0000256" key="5">
    <source>
        <dbReference type="ARBA" id="ARBA00022617"/>
    </source>
</evidence>
<dbReference type="PRINTS" id="PR00385">
    <property type="entry name" value="P450"/>
</dbReference>
<dbReference type="GO" id="GO:0016705">
    <property type="term" value="F:oxidoreductase activity, acting on paired donors, with incorporation or reduction of molecular oxygen"/>
    <property type="evidence" value="ECO:0007669"/>
    <property type="project" value="InterPro"/>
</dbReference>
<dbReference type="GO" id="GO:0005506">
    <property type="term" value="F:iron ion binding"/>
    <property type="evidence" value="ECO:0007669"/>
    <property type="project" value="InterPro"/>
</dbReference>
<dbReference type="Pfam" id="PF00067">
    <property type="entry name" value="p450"/>
    <property type="match status" value="1"/>
</dbReference>
<reference evidence="16" key="1">
    <citation type="submission" date="2022-11" db="EMBL/GenBank/DDBJ databases">
        <title>Genome Sequence of Cubamyces cubensis.</title>
        <authorList>
            <person name="Buettner E."/>
        </authorList>
    </citation>
    <scope>NUCLEOTIDE SEQUENCE</scope>
    <source>
        <strain evidence="16">MPL-01</strain>
    </source>
</reference>
<proteinExistence type="inferred from homology"/>
<evidence type="ECO:0000256" key="9">
    <source>
        <dbReference type="ARBA" id="ARBA00023002"/>
    </source>
</evidence>
<keyword evidence="15" id="KW-0732">Signal</keyword>
<dbReference type="PANTHER" id="PTHR46300:SF7">
    <property type="entry name" value="P450, PUTATIVE (EUROFUNG)-RELATED"/>
    <property type="match status" value="1"/>
</dbReference>
<protein>
    <recommendedName>
        <fullName evidence="18">Cytochrome P450</fullName>
    </recommendedName>
</protein>
<evidence type="ECO:0000256" key="10">
    <source>
        <dbReference type="ARBA" id="ARBA00023004"/>
    </source>
</evidence>
<comment type="subcellular location">
    <subcellularLocation>
        <location evidence="2">Membrane</location>
        <topology evidence="2">Single-pass membrane protein</topology>
    </subcellularLocation>
</comment>
<keyword evidence="8" id="KW-1133">Transmembrane helix</keyword>
<keyword evidence="17" id="KW-1185">Reference proteome</keyword>
<comment type="cofactor">
    <cofactor evidence="1 13">
        <name>heme</name>
        <dbReference type="ChEBI" id="CHEBI:30413"/>
    </cofactor>
</comment>
<dbReference type="AlphaFoldDB" id="A0AAD7TZ08"/>
<evidence type="ECO:0000256" key="2">
    <source>
        <dbReference type="ARBA" id="ARBA00004167"/>
    </source>
</evidence>
<dbReference type="PRINTS" id="PR00463">
    <property type="entry name" value="EP450I"/>
</dbReference>
<dbReference type="PROSITE" id="PS00086">
    <property type="entry name" value="CYTOCHROME_P450"/>
    <property type="match status" value="1"/>
</dbReference>
<dbReference type="InterPro" id="IPR002401">
    <property type="entry name" value="Cyt_P450_E_grp-I"/>
</dbReference>
<organism evidence="16 17">
    <name type="scientific">Trametes cubensis</name>
    <dbReference type="NCBI Taxonomy" id="1111947"/>
    <lineage>
        <taxon>Eukaryota</taxon>
        <taxon>Fungi</taxon>
        <taxon>Dikarya</taxon>
        <taxon>Basidiomycota</taxon>
        <taxon>Agaricomycotina</taxon>
        <taxon>Agaricomycetes</taxon>
        <taxon>Polyporales</taxon>
        <taxon>Polyporaceae</taxon>
        <taxon>Trametes</taxon>
    </lineage>
</organism>
<dbReference type="PANTHER" id="PTHR46300">
    <property type="entry name" value="P450, PUTATIVE (EUROFUNG)-RELATED-RELATED"/>
    <property type="match status" value="1"/>
</dbReference>
<sequence>MLPLSLPWALLPIAFLIVVLARRSSKRPRYSGPPAWPIVGNVLPSRRVWLKLAEYAKTYGGIYSLRILGTPVLVLNDARTARGLLDDKSALYANRNLPKMVELCGMDRGVVWEHDPARLRQARKLLHAVLQPRQLEGYRAVLDRHVAFLLRNLRDTPGDWANHLRSVTAGVAMQISHGYEIINPKDPYLEKANEFVENFADASLPERWLVDWLPFLAWLPEWLPGMAFKRKARKWNAHYTALAEEGHQMVKNELKKGTAGPSLTQKALTESKPGEYTDDVIAFTATQVYTGGADTGFSTLASFILLMLEHPDIQLRAQEEIDRVIGTDRLPSYCDRESLPYVDAIMTEVLRLRPPINAVTRTPSQDDVHEGRLIEKDTIVIINFWAMLHDETLYPDPLAFKPERWLERDAKTRDGNVFPLEVVFGFGRRICPGRHLAQQLVFTAMARILAMFRITHAQDLDGKPISPRGDYGEGGIVYVDSP</sequence>
<evidence type="ECO:0000256" key="3">
    <source>
        <dbReference type="ARBA" id="ARBA00005179"/>
    </source>
</evidence>
<comment type="similarity">
    <text evidence="4 14">Belongs to the cytochrome P450 family.</text>
</comment>
<keyword evidence="7 13" id="KW-0479">Metal-binding</keyword>
<evidence type="ECO:0000256" key="12">
    <source>
        <dbReference type="ARBA" id="ARBA00023136"/>
    </source>
</evidence>
<evidence type="ECO:0000256" key="13">
    <source>
        <dbReference type="PIRSR" id="PIRSR602401-1"/>
    </source>
</evidence>
<dbReference type="Gene3D" id="1.10.630.10">
    <property type="entry name" value="Cytochrome P450"/>
    <property type="match status" value="1"/>
</dbReference>
<keyword evidence="6" id="KW-0812">Transmembrane</keyword>
<feature type="binding site" description="axial binding residue" evidence="13">
    <location>
        <position position="431"/>
    </location>
    <ligand>
        <name>heme</name>
        <dbReference type="ChEBI" id="CHEBI:30413"/>
    </ligand>
    <ligandPart>
        <name>Fe</name>
        <dbReference type="ChEBI" id="CHEBI:18248"/>
    </ligandPart>
</feature>
<accession>A0AAD7TZ08</accession>
<evidence type="ECO:0000313" key="17">
    <source>
        <dbReference type="Proteomes" id="UP001215151"/>
    </source>
</evidence>
<evidence type="ECO:0000256" key="6">
    <source>
        <dbReference type="ARBA" id="ARBA00022692"/>
    </source>
</evidence>
<evidence type="ECO:0000256" key="7">
    <source>
        <dbReference type="ARBA" id="ARBA00022723"/>
    </source>
</evidence>
<evidence type="ECO:0000256" key="11">
    <source>
        <dbReference type="ARBA" id="ARBA00023033"/>
    </source>
</evidence>
<keyword evidence="12" id="KW-0472">Membrane</keyword>
<dbReference type="CDD" id="cd11065">
    <property type="entry name" value="CYP64-like"/>
    <property type="match status" value="1"/>
</dbReference>
<dbReference type="InterPro" id="IPR050364">
    <property type="entry name" value="Cytochrome_P450_fung"/>
</dbReference>
<name>A0AAD7TZ08_9APHY</name>
<dbReference type="InterPro" id="IPR017972">
    <property type="entry name" value="Cyt_P450_CS"/>
</dbReference>
<keyword evidence="11 14" id="KW-0503">Monooxygenase</keyword>
<dbReference type="SUPFAM" id="SSF48264">
    <property type="entry name" value="Cytochrome P450"/>
    <property type="match status" value="1"/>
</dbReference>
<dbReference type="InterPro" id="IPR001128">
    <property type="entry name" value="Cyt_P450"/>
</dbReference>
<keyword evidence="10 13" id="KW-0408">Iron</keyword>
<dbReference type="Proteomes" id="UP001215151">
    <property type="component" value="Unassembled WGS sequence"/>
</dbReference>
<dbReference type="EMBL" id="JAPEVG010000046">
    <property type="protein sequence ID" value="KAJ8489620.1"/>
    <property type="molecule type" value="Genomic_DNA"/>
</dbReference>
<evidence type="ECO:0000256" key="14">
    <source>
        <dbReference type="RuleBase" id="RU000461"/>
    </source>
</evidence>
<dbReference type="GO" id="GO:0004497">
    <property type="term" value="F:monooxygenase activity"/>
    <property type="evidence" value="ECO:0007669"/>
    <property type="project" value="UniProtKB-KW"/>
</dbReference>
<dbReference type="GO" id="GO:0016020">
    <property type="term" value="C:membrane"/>
    <property type="evidence" value="ECO:0007669"/>
    <property type="project" value="UniProtKB-SubCell"/>
</dbReference>
<comment type="caution">
    <text evidence="16">The sequence shown here is derived from an EMBL/GenBank/DDBJ whole genome shotgun (WGS) entry which is preliminary data.</text>
</comment>
<keyword evidence="9 14" id="KW-0560">Oxidoreductase</keyword>
<gene>
    <name evidence="16" type="ORF">ONZ51_g2810</name>
</gene>
<evidence type="ECO:0000256" key="4">
    <source>
        <dbReference type="ARBA" id="ARBA00010617"/>
    </source>
</evidence>
<evidence type="ECO:0000256" key="1">
    <source>
        <dbReference type="ARBA" id="ARBA00001971"/>
    </source>
</evidence>
<evidence type="ECO:0000256" key="15">
    <source>
        <dbReference type="SAM" id="SignalP"/>
    </source>
</evidence>
<dbReference type="GO" id="GO:0020037">
    <property type="term" value="F:heme binding"/>
    <property type="evidence" value="ECO:0007669"/>
    <property type="project" value="InterPro"/>
</dbReference>
<comment type="pathway">
    <text evidence="3">Secondary metabolite biosynthesis.</text>
</comment>
<evidence type="ECO:0000313" key="16">
    <source>
        <dbReference type="EMBL" id="KAJ8489620.1"/>
    </source>
</evidence>